<dbReference type="PANTHER" id="PTHR21624:SF1">
    <property type="entry name" value="ALKYLGLYCEROL MONOOXYGENASE"/>
    <property type="match status" value="1"/>
</dbReference>
<dbReference type="RefSeq" id="WP_346752752.1">
    <property type="nucleotide sequence ID" value="NZ_JAUJEA010000005.1"/>
</dbReference>
<evidence type="ECO:0000313" key="9">
    <source>
        <dbReference type="EMBL" id="MDN5202730.1"/>
    </source>
</evidence>
<evidence type="ECO:0000256" key="5">
    <source>
        <dbReference type="ARBA" id="ARBA00023098"/>
    </source>
</evidence>
<proteinExistence type="predicted"/>
<dbReference type="EC" id="1.-.-.-" evidence="9"/>
<feature type="transmembrane region" description="Helical" evidence="7">
    <location>
        <begin position="154"/>
        <end position="174"/>
    </location>
</feature>
<dbReference type="InterPro" id="IPR051689">
    <property type="entry name" value="Sterol_desaturase/TMEM195"/>
</dbReference>
<feature type="transmembrane region" description="Helical" evidence="7">
    <location>
        <begin position="12"/>
        <end position="33"/>
    </location>
</feature>
<dbReference type="Proteomes" id="UP001172082">
    <property type="component" value="Unassembled WGS sequence"/>
</dbReference>
<keyword evidence="4 9" id="KW-0560">Oxidoreductase</keyword>
<dbReference type="InterPro" id="IPR006694">
    <property type="entry name" value="Fatty_acid_hydroxylase"/>
</dbReference>
<evidence type="ECO:0000256" key="6">
    <source>
        <dbReference type="ARBA" id="ARBA00023136"/>
    </source>
</evidence>
<feature type="domain" description="Fatty acid hydroxylase" evidence="8">
    <location>
        <begin position="92"/>
        <end position="224"/>
    </location>
</feature>
<protein>
    <submittedName>
        <fullName evidence="9">Sterol desaturase family protein</fullName>
        <ecNumber evidence="9">1.-.-.-</ecNumber>
    </submittedName>
</protein>
<feature type="transmembrane region" description="Helical" evidence="7">
    <location>
        <begin position="82"/>
        <end position="104"/>
    </location>
</feature>
<evidence type="ECO:0000256" key="2">
    <source>
        <dbReference type="ARBA" id="ARBA00022692"/>
    </source>
</evidence>
<keyword evidence="5" id="KW-0443">Lipid metabolism</keyword>
<sequence length="289" mass="34255">MKDLVIKAEENVGLVIAVIFLFSVGLAIVEFLWEWRNKKLTKWRLKEMLSSFMVFIPAQLTEKSATAMFVAGFFLLDDLIPWQIPINGWTTVLAILVVDFLYYWEHRWEHEIRLLWSYHSIHHSSPIYNYTTALRVSFIDNFVTWLFFLPAIAIGFHPIVVLVAIGFILVYQYWIHTELIRRMGWFGLIFNTPSHHRVHHGSDELYLDKNYGAFLIIWDRMFGTFQKEVFQPTYGLTKQIETINPVKVHFFEYMSIVRDLKKAKNAKEVFGYLFRKPGWTPRNIDSHKD</sequence>
<evidence type="ECO:0000256" key="3">
    <source>
        <dbReference type="ARBA" id="ARBA00022989"/>
    </source>
</evidence>
<comment type="caution">
    <text evidence="9">The sequence shown here is derived from an EMBL/GenBank/DDBJ whole genome shotgun (WGS) entry which is preliminary data.</text>
</comment>
<name>A0ABT8KPT8_9BACT</name>
<dbReference type="Pfam" id="PF04116">
    <property type="entry name" value="FA_hydroxylase"/>
    <property type="match status" value="1"/>
</dbReference>
<keyword evidence="10" id="KW-1185">Reference proteome</keyword>
<accession>A0ABT8KPT8</accession>
<evidence type="ECO:0000313" key="10">
    <source>
        <dbReference type="Proteomes" id="UP001172082"/>
    </source>
</evidence>
<evidence type="ECO:0000259" key="8">
    <source>
        <dbReference type="Pfam" id="PF04116"/>
    </source>
</evidence>
<dbReference type="GO" id="GO:0016491">
    <property type="term" value="F:oxidoreductase activity"/>
    <property type="evidence" value="ECO:0007669"/>
    <property type="project" value="UniProtKB-KW"/>
</dbReference>
<evidence type="ECO:0000256" key="1">
    <source>
        <dbReference type="ARBA" id="ARBA00004127"/>
    </source>
</evidence>
<keyword evidence="3 7" id="KW-1133">Transmembrane helix</keyword>
<keyword evidence="2 7" id="KW-0812">Transmembrane</keyword>
<gene>
    <name evidence="9" type="ORF">QQ008_15180</name>
</gene>
<evidence type="ECO:0000256" key="4">
    <source>
        <dbReference type="ARBA" id="ARBA00023002"/>
    </source>
</evidence>
<comment type="subcellular location">
    <subcellularLocation>
        <location evidence="1">Endomembrane system</location>
        <topology evidence="1">Multi-pass membrane protein</topology>
    </subcellularLocation>
</comment>
<keyword evidence="6 7" id="KW-0472">Membrane</keyword>
<evidence type="ECO:0000256" key="7">
    <source>
        <dbReference type="SAM" id="Phobius"/>
    </source>
</evidence>
<dbReference type="PANTHER" id="PTHR21624">
    <property type="entry name" value="STEROL DESATURASE-RELATED PROTEIN"/>
    <property type="match status" value="1"/>
</dbReference>
<dbReference type="EMBL" id="JAUJEA010000005">
    <property type="protein sequence ID" value="MDN5202730.1"/>
    <property type="molecule type" value="Genomic_DNA"/>
</dbReference>
<organism evidence="9 10">
    <name type="scientific">Splendidivirga corallicola</name>
    <dbReference type="NCBI Taxonomy" id="3051826"/>
    <lineage>
        <taxon>Bacteria</taxon>
        <taxon>Pseudomonadati</taxon>
        <taxon>Bacteroidota</taxon>
        <taxon>Cytophagia</taxon>
        <taxon>Cytophagales</taxon>
        <taxon>Splendidivirgaceae</taxon>
        <taxon>Splendidivirga</taxon>
    </lineage>
</organism>
<reference evidence="9" key="1">
    <citation type="submission" date="2023-06" db="EMBL/GenBank/DDBJ databases">
        <title>Genomic of Parafulvivirga corallium.</title>
        <authorList>
            <person name="Wang G."/>
        </authorList>
    </citation>
    <scope>NUCLEOTIDE SEQUENCE</scope>
    <source>
        <strain evidence="9">BMA10</strain>
    </source>
</reference>